<evidence type="ECO:0000256" key="1">
    <source>
        <dbReference type="SAM" id="MobiDB-lite"/>
    </source>
</evidence>
<dbReference type="InterPro" id="IPR023631">
    <property type="entry name" value="Amidase_dom"/>
</dbReference>
<dbReference type="RefSeq" id="WP_348261568.1">
    <property type="nucleotide sequence ID" value="NZ_CP121196.1"/>
</dbReference>
<dbReference type="InterPro" id="IPR006311">
    <property type="entry name" value="TAT_signal"/>
</dbReference>
<dbReference type="GO" id="GO:0050567">
    <property type="term" value="F:glutaminyl-tRNA synthase (glutamine-hydrolyzing) activity"/>
    <property type="evidence" value="ECO:0007669"/>
    <property type="project" value="TreeGrafter"/>
</dbReference>
<feature type="region of interest" description="Disordered" evidence="1">
    <location>
        <begin position="24"/>
        <end position="50"/>
    </location>
</feature>
<dbReference type="PANTHER" id="PTHR11895">
    <property type="entry name" value="TRANSAMIDASE"/>
    <property type="match status" value="1"/>
</dbReference>
<name>A0AAU7DEV1_9BACT</name>
<gene>
    <name evidence="4" type="ORF">P8935_17410</name>
</gene>
<accession>A0AAU7DEV1</accession>
<proteinExistence type="predicted"/>
<protein>
    <submittedName>
        <fullName evidence="4">Amidase</fullName>
    </submittedName>
</protein>
<dbReference type="AlphaFoldDB" id="A0AAU7DEV1"/>
<dbReference type="EMBL" id="CP121196">
    <property type="protein sequence ID" value="XBH16339.1"/>
    <property type="molecule type" value="Genomic_DNA"/>
</dbReference>
<sequence>MTQTRRDFLAVSALGALGAALPLDAQAGPQTPQKPANQETPGAPTAFGTSAPVGPEVNAGTFAEAEKLVQIEMSPADRAQAAGNWREAMAPLYERRTGPRKVALEASVAPATIWNPMLAGIQPGKSGRGENFYIRSADQRTPLPANDADIAFSSVAQLSHWIQSRQITSERLTQIYIDRLERFDKKLHCVITLTRDHALEQARRADAEIATGKYRGPLHGIPWGAKDLLDTAGIPTTYGAEPYRDRVPQKDSAVVERLNAAGAVLVAKLSLGALALNDIWFGGQTMNPWLLEEGASGSSAGPGAATAAGLVGFAIGSETGGSIVSPSMRCGVTGLRPTYGRVARTGAMTLCWSLDKLGPMARYVEDTILVLTAISGPDAGDVASVPSTLAFDANAKVAGLRVGYFPAWMKEAPATDVDRAALDVVKKLGMELVEVSIPDWPYDSLNLILFAEGAAAFEELTLAHKEAELKAQVPDAWPNTFRQSRFLSAVDFVQADRLRRKVTVEMARVFSQVDLLLVPSLRDEMLVITNNTGHPSLTLRADFVEVSEARSDWAPDPQHPLPKFSPPRRVPHGVTLIGRLFDEGTLCEAGIALERAFAVAVERPSGF</sequence>
<keyword evidence="2" id="KW-0732">Signal</keyword>
<dbReference type="SUPFAM" id="SSF75304">
    <property type="entry name" value="Amidase signature (AS) enzymes"/>
    <property type="match status" value="1"/>
</dbReference>
<evidence type="ECO:0000256" key="2">
    <source>
        <dbReference type="SAM" id="SignalP"/>
    </source>
</evidence>
<feature type="domain" description="Amidase" evidence="3">
    <location>
        <begin position="172"/>
        <end position="587"/>
    </location>
</feature>
<dbReference type="InterPro" id="IPR000120">
    <property type="entry name" value="Amidase"/>
</dbReference>
<dbReference type="Pfam" id="PF01425">
    <property type="entry name" value="Amidase"/>
    <property type="match status" value="1"/>
</dbReference>
<feature type="signal peptide" evidence="2">
    <location>
        <begin position="1"/>
        <end position="27"/>
    </location>
</feature>
<feature type="compositionally biased region" description="Polar residues" evidence="1">
    <location>
        <begin position="29"/>
        <end position="40"/>
    </location>
</feature>
<organism evidence="4">
    <name type="scientific">Telmatobacter sp. DSM 110680</name>
    <dbReference type="NCBI Taxonomy" id="3036704"/>
    <lineage>
        <taxon>Bacteria</taxon>
        <taxon>Pseudomonadati</taxon>
        <taxon>Acidobacteriota</taxon>
        <taxon>Terriglobia</taxon>
        <taxon>Terriglobales</taxon>
        <taxon>Acidobacteriaceae</taxon>
        <taxon>Telmatobacter</taxon>
    </lineage>
</organism>
<evidence type="ECO:0000313" key="4">
    <source>
        <dbReference type="EMBL" id="XBH16339.1"/>
    </source>
</evidence>
<dbReference type="InterPro" id="IPR036928">
    <property type="entry name" value="AS_sf"/>
</dbReference>
<evidence type="ECO:0000259" key="3">
    <source>
        <dbReference type="Pfam" id="PF01425"/>
    </source>
</evidence>
<dbReference type="Gene3D" id="3.90.1300.10">
    <property type="entry name" value="Amidase signature (AS) domain"/>
    <property type="match status" value="1"/>
</dbReference>
<dbReference type="PROSITE" id="PS51318">
    <property type="entry name" value="TAT"/>
    <property type="match status" value="1"/>
</dbReference>
<feature type="chain" id="PRO_5043817644" evidence="2">
    <location>
        <begin position="28"/>
        <end position="607"/>
    </location>
</feature>
<reference evidence="4" key="1">
    <citation type="submission" date="2023-03" db="EMBL/GenBank/DDBJ databases">
        <title>Edaphobacter sp.</title>
        <authorList>
            <person name="Huber K.J."/>
            <person name="Papendorf J."/>
            <person name="Pilke C."/>
            <person name="Bunk B."/>
            <person name="Sproeer C."/>
            <person name="Pester M."/>
        </authorList>
    </citation>
    <scope>NUCLEOTIDE SEQUENCE</scope>
    <source>
        <strain evidence="4">DSM 110680</strain>
    </source>
</reference>
<dbReference type="PANTHER" id="PTHR11895:SF73">
    <property type="entry name" value="AMIDASE FAMILY PROTEIN"/>
    <property type="match status" value="1"/>
</dbReference>